<gene>
    <name evidence="2" type="ORF">NEE01_14110</name>
</gene>
<keyword evidence="3" id="KW-1185">Reference proteome</keyword>
<dbReference type="EMBL" id="JANFAV010000009">
    <property type="protein sequence ID" value="MCW6535914.1"/>
    <property type="molecule type" value="Genomic_DNA"/>
</dbReference>
<evidence type="ECO:0000256" key="1">
    <source>
        <dbReference type="SAM" id="Phobius"/>
    </source>
</evidence>
<dbReference type="PROSITE" id="PS51257">
    <property type="entry name" value="PROKAR_LIPOPROTEIN"/>
    <property type="match status" value="1"/>
</dbReference>
<feature type="transmembrane region" description="Helical" evidence="1">
    <location>
        <begin position="12"/>
        <end position="34"/>
    </location>
</feature>
<keyword evidence="1" id="KW-0812">Transmembrane</keyword>
<feature type="transmembrane region" description="Helical" evidence="1">
    <location>
        <begin position="116"/>
        <end position="138"/>
    </location>
</feature>
<feature type="transmembrane region" description="Helical" evidence="1">
    <location>
        <begin position="86"/>
        <end position="104"/>
    </location>
</feature>
<accession>A0AA41ZFG7</accession>
<keyword evidence="1" id="KW-1133">Transmembrane helix</keyword>
<comment type="caution">
    <text evidence="2">The sequence shown here is derived from an EMBL/GenBank/DDBJ whole genome shotgun (WGS) entry which is preliminary data.</text>
</comment>
<evidence type="ECO:0000313" key="2">
    <source>
        <dbReference type="EMBL" id="MCW6535914.1"/>
    </source>
</evidence>
<evidence type="ECO:0000313" key="3">
    <source>
        <dbReference type="Proteomes" id="UP001165565"/>
    </source>
</evidence>
<feature type="transmembrane region" description="Helical" evidence="1">
    <location>
        <begin position="58"/>
        <end position="79"/>
    </location>
</feature>
<evidence type="ECO:0008006" key="4">
    <source>
        <dbReference type="Google" id="ProtNLM"/>
    </source>
</evidence>
<dbReference type="Proteomes" id="UP001165565">
    <property type="component" value="Unassembled WGS sequence"/>
</dbReference>
<keyword evidence="1" id="KW-0472">Membrane</keyword>
<reference evidence="2" key="1">
    <citation type="submission" date="2022-06" db="EMBL/GenBank/DDBJ databases">
        <title>Sphingomonas sp. nov. isolated from rhizosphere soil of tomato.</title>
        <authorList>
            <person name="Dong H."/>
            <person name="Gao R."/>
        </authorList>
    </citation>
    <scope>NUCLEOTIDE SEQUENCE</scope>
    <source>
        <strain evidence="2">MMSM24</strain>
    </source>
</reference>
<proteinExistence type="predicted"/>
<dbReference type="RefSeq" id="WP_179513328.1">
    <property type="nucleotide sequence ID" value="NZ_JANFAV010000009.1"/>
</dbReference>
<dbReference type="AlphaFoldDB" id="A0AA41ZFG7"/>
<name>A0AA41ZFG7_9SPHN</name>
<sequence>MSEFARPVPVWFRIVAILLVLWGAMGVFACVQQFRLGAEAMGQTSAYDRALYASLPAWYNWVYALAVGSGLLGALALLFRRAVARPLFVISLVAIVVQFGYLFAATDIIATKGIWVTYFPLFIFAVALIEVRLAGVAIRNRWAR</sequence>
<protein>
    <recommendedName>
        <fullName evidence="4">Sugar transporter</fullName>
    </recommendedName>
</protein>
<organism evidence="2 3">
    <name type="scientific">Sphingomonas lycopersici</name>
    <dbReference type="NCBI Taxonomy" id="2951807"/>
    <lineage>
        <taxon>Bacteria</taxon>
        <taxon>Pseudomonadati</taxon>
        <taxon>Pseudomonadota</taxon>
        <taxon>Alphaproteobacteria</taxon>
        <taxon>Sphingomonadales</taxon>
        <taxon>Sphingomonadaceae</taxon>
        <taxon>Sphingomonas</taxon>
    </lineage>
</organism>